<dbReference type="InterPro" id="IPR014030">
    <property type="entry name" value="Ketoacyl_synth_N"/>
</dbReference>
<dbReference type="InterPro" id="IPR016039">
    <property type="entry name" value="Thiolase-like"/>
</dbReference>
<dbReference type="InterPro" id="IPR014031">
    <property type="entry name" value="Ketoacyl_synth_C"/>
</dbReference>
<dbReference type="SUPFAM" id="SSF53901">
    <property type="entry name" value="Thiolase-like"/>
    <property type="match status" value="1"/>
</dbReference>
<dbReference type="InterPro" id="IPR010071">
    <property type="entry name" value="AA_adenyl_dom"/>
</dbReference>
<dbReference type="SUPFAM" id="SSF52777">
    <property type="entry name" value="CoA-dependent acyltransferases"/>
    <property type="match status" value="4"/>
</dbReference>
<dbReference type="PANTHER" id="PTHR45527:SF1">
    <property type="entry name" value="FATTY ACID SYNTHASE"/>
    <property type="match status" value="1"/>
</dbReference>
<dbReference type="Gene3D" id="3.40.50.1820">
    <property type="entry name" value="alpha/beta hydrolase"/>
    <property type="match status" value="1"/>
</dbReference>
<dbReference type="Pfam" id="PF13193">
    <property type="entry name" value="AMP-binding_C"/>
    <property type="match status" value="1"/>
</dbReference>
<dbReference type="Gene3D" id="3.40.50.980">
    <property type="match status" value="2"/>
</dbReference>
<dbReference type="Pfam" id="PF02801">
    <property type="entry name" value="Ketoacyl-synt_C"/>
    <property type="match status" value="1"/>
</dbReference>
<dbReference type="InterPro" id="IPR025110">
    <property type="entry name" value="AMP-bd_C"/>
</dbReference>
<dbReference type="SMART" id="SM00825">
    <property type="entry name" value="PKS_KS"/>
    <property type="match status" value="1"/>
</dbReference>
<dbReference type="Pfam" id="PF00550">
    <property type="entry name" value="PP-binding"/>
    <property type="match status" value="2"/>
</dbReference>
<dbReference type="Gene3D" id="3.30.559.30">
    <property type="entry name" value="Nonribosomal peptide synthetase, condensation domain"/>
    <property type="match status" value="2"/>
</dbReference>
<reference evidence="8 9" key="1">
    <citation type="submission" date="2023-07" db="EMBL/GenBank/DDBJ databases">
        <authorList>
            <person name="Girao M."/>
            <person name="Carvalho M.F."/>
        </authorList>
    </citation>
    <scope>NUCLEOTIDE SEQUENCE [LARGE SCALE GENOMIC DNA]</scope>
    <source>
        <strain evidence="8 9">66/93</strain>
    </source>
</reference>
<dbReference type="InterPro" id="IPR020806">
    <property type="entry name" value="PKS_PP-bd"/>
</dbReference>
<dbReference type="PROSITE" id="PS50075">
    <property type="entry name" value="CARRIER"/>
    <property type="match status" value="2"/>
</dbReference>
<dbReference type="EMBL" id="JAUUCC010000065">
    <property type="protein sequence ID" value="MEE2053240.1"/>
    <property type="molecule type" value="Genomic_DNA"/>
</dbReference>
<organism evidence="8 9">
    <name type="scientific">Nocardiopsis tropica</name>
    <dbReference type="NCBI Taxonomy" id="109330"/>
    <lineage>
        <taxon>Bacteria</taxon>
        <taxon>Bacillati</taxon>
        <taxon>Actinomycetota</taxon>
        <taxon>Actinomycetes</taxon>
        <taxon>Streptosporangiales</taxon>
        <taxon>Nocardiopsidaceae</taxon>
        <taxon>Nocardiopsis</taxon>
    </lineage>
</organism>
<dbReference type="PROSITE" id="PS00455">
    <property type="entry name" value="AMP_BINDING"/>
    <property type="match status" value="1"/>
</dbReference>
<accession>A0ABU7KVC9</accession>
<dbReference type="InterPro" id="IPR001242">
    <property type="entry name" value="Condensation_dom"/>
</dbReference>
<dbReference type="Gene3D" id="3.30.300.30">
    <property type="match status" value="1"/>
</dbReference>
<evidence type="ECO:0000313" key="8">
    <source>
        <dbReference type="EMBL" id="MEE2053240.1"/>
    </source>
</evidence>
<dbReference type="InterPro" id="IPR000873">
    <property type="entry name" value="AMP-dep_synth/lig_dom"/>
</dbReference>
<dbReference type="InterPro" id="IPR009081">
    <property type="entry name" value="PP-bd_ACP"/>
</dbReference>
<dbReference type="Pfam" id="PF00109">
    <property type="entry name" value="ketoacyl-synt"/>
    <property type="match status" value="1"/>
</dbReference>
<dbReference type="InterPro" id="IPR020841">
    <property type="entry name" value="PKS_Beta-ketoAc_synthase_dom"/>
</dbReference>
<dbReference type="InterPro" id="IPR006162">
    <property type="entry name" value="Ppantetheine_attach_site"/>
</dbReference>
<feature type="domain" description="Carrier" evidence="6">
    <location>
        <begin position="1873"/>
        <end position="1948"/>
    </location>
</feature>
<dbReference type="Gene3D" id="2.30.38.10">
    <property type="entry name" value="Luciferase, Domain 3"/>
    <property type="match status" value="1"/>
</dbReference>
<dbReference type="Gene3D" id="3.30.70.3290">
    <property type="match status" value="1"/>
</dbReference>
<evidence type="ECO:0000259" key="6">
    <source>
        <dbReference type="PROSITE" id="PS50075"/>
    </source>
</evidence>
<dbReference type="SUPFAM" id="SSF47336">
    <property type="entry name" value="ACP-like"/>
    <property type="match status" value="2"/>
</dbReference>
<keyword evidence="3" id="KW-0597">Phosphoprotein</keyword>
<dbReference type="Gene3D" id="1.10.1240.100">
    <property type="match status" value="1"/>
</dbReference>
<dbReference type="Gene3D" id="1.10.1200.10">
    <property type="entry name" value="ACP-like"/>
    <property type="match status" value="1"/>
</dbReference>
<feature type="compositionally biased region" description="Pro residues" evidence="5">
    <location>
        <begin position="859"/>
        <end position="874"/>
    </location>
</feature>
<dbReference type="CDD" id="cd05930">
    <property type="entry name" value="A_NRPS"/>
    <property type="match status" value="1"/>
</dbReference>
<evidence type="ECO:0000256" key="4">
    <source>
        <dbReference type="ARBA" id="ARBA00022679"/>
    </source>
</evidence>
<evidence type="ECO:0000313" key="9">
    <source>
        <dbReference type="Proteomes" id="UP001348641"/>
    </source>
</evidence>
<proteinExistence type="predicted"/>
<evidence type="ECO:0000259" key="7">
    <source>
        <dbReference type="PROSITE" id="PS52004"/>
    </source>
</evidence>
<dbReference type="SMART" id="SM00823">
    <property type="entry name" value="PKS_PP"/>
    <property type="match status" value="2"/>
</dbReference>
<dbReference type="Proteomes" id="UP001348641">
    <property type="component" value="Unassembled WGS sequence"/>
</dbReference>
<dbReference type="InterPro" id="IPR020845">
    <property type="entry name" value="AMP-binding_CS"/>
</dbReference>
<comment type="caution">
    <text evidence="8">The sequence shown here is derived from an EMBL/GenBank/DDBJ whole genome shotgun (WGS) entry which is preliminary data.</text>
</comment>
<feature type="compositionally biased region" description="Low complexity" evidence="5">
    <location>
        <begin position="848"/>
        <end position="858"/>
    </location>
</feature>
<dbReference type="Pfam" id="PF00668">
    <property type="entry name" value="Condensation"/>
    <property type="match status" value="2"/>
</dbReference>
<dbReference type="NCBIfam" id="TIGR01733">
    <property type="entry name" value="AA-adenyl-dom"/>
    <property type="match status" value="1"/>
</dbReference>
<dbReference type="InterPro" id="IPR029058">
    <property type="entry name" value="AB_hydrolase_fold"/>
</dbReference>
<dbReference type="Gene3D" id="3.30.559.10">
    <property type="entry name" value="Chloramphenicol acetyltransferase-like domain"/>
    <property type="match status" value="2"/>
</dbReference>
<dbReference type="PANTHER" id="PTHR45527">
    <property type="entry name" value="NONRIBOSOMAL PEPTIDE SYNTHETASE"/>
    <property type="match status" value="1"/>
</dbReference>
<dbReference type="CDD" id="cd19531">
    <property type="entry name" value="LCL_NRPS-like"/>
    <property type="match status" value="2"/>
</dbReference>
<dbReference type="PROSITE" id="PS52004">
    <property type="entry name" value="KS3_2"/>
    <property type="match status" value="1"/>
</dbReference>
<dbReference type="RefSeq" id="WP_330160204.1">
    <property type="nucleotide sequence ID" value="NZ_BAAAJA010000011.1"/>
</dbReference>
<dbReference type="InterPro" id="IPR045851">
    <property type="entry name" value="AMP-bd_C_sf"/>
</dbReference>
<keyword evidence="2" id="KW-0596">Phosphopantetheine</keyword>
<dbReference type="Pfam" id="PF22621">
    <property type="entry name" value="CurL-like_PKS_C"/>
    <property type="match status" value="1"/>
</dbReference>
<gene>
    <name evidence="8" type="ORF">Q8A49_22305</name>
</gene>
<dbReference type="InterPro" id="IPR036736">
    <property type="entry name" value="ACP-like_sf"/>
</dbReference>
<feature type="region of interest" description="Disordered" evidence="5">
    <location>
        <begin position="829"/>
        <end position="904"/>
    </location>
</feature>
<dbReference type="CDD" id="cd00833">
    <property type="entry name" value="PKS"/>
    <property type="match status" value="1"/>
</dbReference>
<dbReference type="SUPFAM" id="SSF56801">
    <property type="entry name" value="Acetyl-CoA synthetase-like"/>
    <property type="match status" value="1"/>
</dbReference>
<feature type="domain" description="Carrier" evidence="6">
    <location>
        <begin position="745"/>
        <end position="820"/>
    </location>
</feature>
<keyword evidence="4" id="KW-0808">Transferase</keyword>
<feature type="domain" description="Ketosynthase family 3 (KS3)" evidence="7">
    <location>
        <begin position="11"/>
        <end position="427"/>
    </location>
</feature>
<dbReference type="PROSITE" id="PS00012">
    <property type="entry name" value="PHOSPHOPANTETHEINE"/>
    <property type="match status" value="2"/>
</dbReference>
<comment type="cofactor">
    <cofactor evidence="1">
        <name>pantetheine 4'-phosphate</name>
        <dbReference type="ChEBI" id="CHEBI:47942"/>
    </cofactor>
</comment>
<name>A0ABU7KVC9_9ACTN</name>
<evidence type="ECO:0000256" key="3">
    <source>
        <dbReference type="ARBA" id="ARBA00022553"/>
    </source>
</evidence>
<protein>
    <submittedName>
        <fullName evidence="8">Amino acid adenylation domain-containing protein</fullName>
    </submittedName>
</protein>
<dbReference type="Pfam" id="PF00501">
    <property type="entry name" value="AMP-binding"/>
    <property type="match status" value="1"/>
</dbReference>
<dbReference type="InterPro" id="IPR023213">
    <property type="entry name" value="CAT-like_dom_sf"/>
</dbReference>
<evidence type="ECO:0000256" key="5">
    <source>
        <dbReference type="SAM" id="MobiDB-lite"/>
    </source>
</evidence>
<dbReference type="Gene3D" id="3.40.47.10">
    <property type="match status" value="1"/>
</dbReference>
<sequence>MSSDHTTTAGARDIAVTGMAVRLPEADDTRRFLDNLRRGRDSVRPYSARRRSRTSMPADADFQVNGYIEDIDSFDHAFFGVSRGEARLMAPEHRLLLQTAYQAVENSGHSPASLRGRRVSVYVGDTRIAYHRLARTMEPSMVMGVHLSAMAGRISRFLGLTGPAAMVDSSCSSGLMAVHQAVNDLVLDDAELALVGGVNLNLFGEPREGDGALDLGVRSADGRTRAFSADADGTGSGEAVVTVVLRRLDAALRDGDPVHAVIKGIAANNVADRSSSLTAPDSTAQAEVIERAWRKAGVDPATVSYVEAHGTATRLGDPIEVEALDLAFGRAAQGRGPVALSSVKSNIGHTWSASGLVGLVKAVLALRHRQLFPSVHAHDLSPLIDFAGSAVTVTRRLTPWEPACGVRRAGVSSFGIMGTCVHAVLEEAPGRTTADGPPDGSSTDGHWIPVSARSATALAANAAALRAWLEAEPDTRVADVRRTLVEGREHHPHRHAVTARDTGELVRALASAPPAEPAPTPGTVLLVSGHCPATPRLAAAFRAAHPRFDTLYTRCEDAAGGRDAALDGQFAFQYALHGLLRGIGLEFGHVVGEGAGRHVVDAAAGRLPIAEAMGRARAERARPCPGPGDLGARADRLLARFTDERPVLFVEAGPLSTVSGALAGRTGPAHRVVTVTEGPAALLRDLYTAGADWRWERTAGDGLRTELPSYQFDRVRCWLDEEDLARHEELGAAADRAARPEPPADEPADLLAEVTRTWREVLGSEDVSSSDSFFDLGGDSISALQVVNRVQALLDVEIDVLTVFEYETPEALTAHLEDLLAERADAAPALPPTRTEQSPAVPSPVVPSPLQAVPSPVVQAPPPAAPPPPEPPRPGTKAAEPDGRARSPRPAGQGGDEPFPASPAQLNVWLGSQFEGGSVAFNLTRSFELGGPVDTAALRTAVDGLLARHDGLRASFALDGERLLQRIAPHTPGSAAVDLRTVPSPFPDRSRVLSLIREFAVRPFDLEHGPLLRARLTGFADQRHLLTLSTHHLVADGWSLDLLVRDLWALYAAAVRGRPADLPPLTGDYRGHHVEAAERVSHRRERDAAYWLDAFASVPAPLSPPTTGAPAGNREFTGAYRHHALPAPLWRRLRDFTRDRKGTAFTSVVSALAAVLSRWSEGGEMVVGTSLAGRGEQSLEQLVGMLVRTVPLRLSVDAEAGFGDLFEHVRRTVTEALAHGDHPYEELVDELRRRGTLRRPDLFDVLIEFQRFAGTGSPDTAGLEVTPVEATLETSVFPLNIMLAEREGTLQASVRFDTGLFDTATVDGIWTALETLLEHALADPGAPLRSFPLLSEEEELRVRTLGHRELGFDRSLQVHRAIERHALARPDRIAVSSATDPADRRTFAQLDTRANQLARYFAEDQGVRPGEVVALVMDRSVLMVETVLALWKCGAAYMPVDPGYPAAFVGSMLDSSGVRVVALDPRQAPGAVRARIPADRRTVELTASTGGHHPGTAPGTPVDPSGLAYVIYTSGSTGVPKGVMVEHLGMLNHLHAKIADLGLTGDSVITQNASNSFDVSLWQMFAAPFLGGRTVVVEEALQLDPIRFADKVAEEGVTVLEVVPTYLEAMLDAWERSGRELRLDGLDHLMVTGEACPPRQVNRWLRSHPRVPVVNAYGPTEASDDVTHHVMAREVRGSTVPLGRPIPNTLVYVLDEYLRPVPRGERGEICVSGICVSRGYLNAPEQTARVFTTDPFHPGRRMYRTGDHGRWTEDGLLEYLGRTDGQAKVRGFRVDLGEIERRVEAAPGVRRAAVVVTGRGVNGQDAQLRAYLVLEPGGTVPACRDHVLRELPHHMVPGEFTALEELPLTSNGKVDRKALAALGAAGTASDSVAPRTATERALAEIWAEVLGVDAVGATDRFFDMGGNSLRAIRVLARVRERFGADLGLERLFTHPTVAGLARQVETAARTDGAAAIRGLGGPGAYAAADTQRLLLDAEDAYGPEQRAAFNRNDLFELRGPLDPELLERALRMLAERHETLRTTFDARVEPPVQIVHAPDALTPPLRVHDLSADPDPGARLGDFVDQRLREPFDVTAEPLVRADLLRTGQGRHTLLTSMHQLVSDGTSAAVLHREWRELYGALARGSAVEQPGPALQYKDVAAWRNRRLDGELQKRYREFWKRELDGASSLVPLATDFPRPSVSALAGARLRLTAPSALARRFAGLARGLGVTEFVVARAAVGLLLAAETGSRDLTVGTYTQGRGRLELEGQIGFHINTVPLRTRIRPGEDTHDLVSRTQAEVLRALRHEDYPYGRTMRDLGWKRGTDRSPLFDVMVALDRPDRAQAPSVGGVSFEARELPRRSKEADLLFAFVLSDGELELALTYNSEIFRAQRAQGLLEGLCPILDAMADNRPVARILDREETPYE</sequence>
<evidence type="ECO:0000256" key="2">
    <source>
        <dbReference type="ARBA" id="ARBA00022450"/>
    </source>
</evidence>
<evidence type="ECO:0000256" key="1">
    <source>
        <dbReference type="ARBA" id="ARBA00001957"/>
    </source>
</evidence>